<evidence type="ECO:0008006" key="3">
    <source>
        <dbReference type="Google" id="ProtNLM"/>
    </source>
</evidence>
<evidence type="ECO:0000313" key="2">
    <source>
        <dbReference type="Proteomes" id="UP000077824"/>
    </source>
</evidence>
<name>A0A172Y1B0_9FLAO</name>
<proteinExistence type="predicted"/>
<protein>
    <recommendedName>
        <fullName evidence="3">Histidine kinase</fullName>
    </recommendedName>
</protein>
<accession>A0A172Y1B0</accession>
<dbReference type="AlphaFoldDB" id="A0A172Y1B0"/>
<gene>
    <name evidence="1" type="ORF">A0O34_21250</name>
</gene>
<dbReference type="InterPro" id="IPR015943">
    <property type="entry name" value="WD40/YVTN_repeat-like_dom_sf"/>
</dbReference>
<dbReference type="Gene3D" id="2.130.10.10">
    <property type="entry name" value="YVTN repeat-like/Quinoprotein amine dehydrogenase"/>
    <property type="match status" value="1"/>
</dbReference>
<dbReference type="Pfam" id="PF07494">
    <property type="entry name" value="Reg_prop"/>
    <property type="match status" value="1"/>
</dbReference>
<evidence type="ECO:0000313" key="1">
    <source>
        <dbReference type="EMBL" id="ANF52892.1"/>
    </source>
</evidence>
<dbReference type="KEGG" id="chh:A0O34_21250"/>
<dbReference type="STRING" id="1685010.A0O34_21250"/>
<dbReference type="EMBL" id="CP015199">
    <property type="protein sequence ID" value="ANF52892.1"/>
    <property type="molecule type" value="Genomic_DNA"/>
</dbReference>
<keyword evidence="2" id="KW-1185">Reference proteome</keyword>
<reference evidence="1 2" key="1">
    <citation type="submission" date="2016-04" db="EMBL/GenBank/DDBJ databases">
        <title>Complete Genome Sequence of Chryseobacterium sp. IHBB 10212.</title>
        <authorList>
            <person name="Pal M."/>
            <person name="Swarnkar M.K."/>
            <person name="Kaushal K."/>
            <person name="Chhibber S."/>
            <person name="Singh A.K."/>
            <person name="Gulati A."/>
        </authorList>
    </citation>
    <scope>NUCLEOTIDE SEQUENCE [LARGE SCALE GENOMIC DNA]</scope>
    <source>
        <strain evidence="1 2">IHBB 10212</strain>
    </source>
</reference>
<dbReference type="Proteomes" id="UP000077824">
    <property type="component" value="Chromosome"/>
</dbReference>
<sequence>MRISLLAIFLFLFQQTYGQYVSSWYNMDNGLPQNSVKDIVKDKYGFIWLSTDSGIVGYDGLSFTTYNKLAVTNLHFGNFYGDIHNDDIVIYNNYEENKIRIKNRSVQVIAKKKTDRTYIKEKNNFLKRITKNIIETEYYSNTKYYIKTASGEYTFYNNEIIYIDRKNKQTKIPISISGLYNVFLNKETLFITDPTNRKTYRVSKGNLTMFKESTLFNDPETKIYWQQLTDQTFIVNNNKIYLVQNYKNELRLKLLITYEDFGDQLFNTIFYDEDFNKLYLGSFTKGLNILQLTQFYTAKKKFLLLMM</sequence>
<organism evidence="1 2">
    <name type="scientific">Chryseobacterium glaciei</name>
    <dbReference type="NCBI Taxonomy" id="1685010"/>
    <lineage>
        <taxon>Bacteria</taxon>
        <taxon>Pseudomonadati</taxon>
        <taxon>Bacteroidota</taxon>
        <taxon>Flavobacteriia</taxon>
        <taxon>Flavobacteriales</taxon>
        <taxon>Weeksellaceae</taxon>
        <taxon>Chryseobacterium group</taxon>
        <taxon>Chryseobacterium</taxon>
    </lineage>
</organism>
<dbReference type="InterPro" id="IPR011110">
    <property type="entry name" value="Reg_prop"/>
</dbReference>